<feature type="chain" id="PRO_5046762628" description="Peptidase S8/S53 domain-containing protein" evidence="7">
    <location>
        <begin position="26"/>
        <end position="715"/>
    </location>
</feature>
<evidence type="ECO:0000256" key="2">
    <source>
        <dbReference type="ARBA" id="ARBA00022670"/>
    </source>
</evidence>
<dbReference type="PRINTS" id="PR00723">
    <property type="entry name" value="SUBTILISIN"/>
</dbReference>
<keyword evidence="2 5" id="KW-0645">Protease</keyword>
<feature type="active site" description="Charge relay system" evidence="5">
    <location>
        <position position="417"/>
    </location>
</feature>
<evidence type="ECO:0000256" key="5">
    <source>
        <dbReference type="PROSITE-ProRule" id="PRU01240"/>
    </source>
</evidence>
<dbReference type="Gene3D" id="2.60.120.430">
    <property type="entry name" value="Galactose-binding lectin"/>
    <property type="match status" value="1"/>
</dbReference>
<dbReference type="PROSITE" id="PS00136">
    <property type="entry name" value="SUBTILASE_ASP"/>
    <property type="match status" value="1"/>
</dbReference>
<evidence type="ECO:0000313" key="10">
    <source>
        <dbReference type="Proteomes" id="UP001244341"/>
    </source>
</evidence>
<dbReference type="PROSITE" id="PS00430">
    <property type="entry name" value="TONB_DEPENDENT_REC_1"/>
    <property type="match status" value="1"/>
</dbReference>
<dbReference type="Gene3D" id="3.40.50.200">
    <property type="entry name" value="Peptidase S8/S53 domain"/>
    <property type="match status" value="1"/>
</dbReference>
<comment type="similarity">
    <text evidence="1 5">Belongs to the peptidase S8 family.</text>
</comment>
<evidence type="ECO:0000256" key="1">
    <source>
        <dbReference type="ARBA" id="ARBA00011073"/>
    </source>
</evidence>
<evidence type="ECO:0000256" key="4">
    <source>
        <dbReference type="ARBA" id="ARBA00022825"/>
    </source>
</evidence>
<proteinExistence type="inferred from homology"/>
<keyword evidence="10" id="KW-1185">Reference proteome</keyword>
<dbReference type="InterPro" id="IPR000209">
    <property type="entry name" value="Peptidase_S8/S53_dom"/>
</dbReference>
<sequence>MARPSALYVFLALVSCLLLSSSTLADSDKDKEKETVVVYANGTLGDKWHDASTGCTVCTWADTIVRRNGSTSSFNASVAAWGSLIFQSQKKQSTSSVLDFWAKGSGLTSVAIFVRDGSSRSESNDLRLSRQDQDTNVVAVIGANDDGWQHYRINLAALVPSKSGLAGSQTFDQIIIKDVSGMGFYLILDNVRLLLGLSDFKVSEFLFTAAEGRSTALPPVFGNDLNKLKSALNRYIIKLKRTTTIGDVSSICAELSGKLANATRRNANVARRFQGICNTPLSTIGKTSASSTLVKWPHMAVTVNSEDDLAALRAHLGPYIEYLEADLRVFSTIRSLTATDAPGLNLNPTLGWGENALPRGDIVRAQSVDDNTTEPYKLSSSAASWGLDRINQYWLPLDGQYSSGDYDGRGVHIYVIDTGVRTSHQDFAGRISDGASTFGGSVWDDNGHGTHVAGIAMGSIHGVARGATLHPVKALGADGSGSFSNILAALNWVKDHKQRNNIQSAVIVMSLAGPKSQSLNDAIEAVAAAGIVPVIAAGNNRGADACTISPASAPSAITVGSSSSDKDAMSSFSNIGPCLSLFAPGSSINSASTSSDWAEQVMSGTSMAAPHVGGVAALYLQYRPGASVREVKVAVMRAAAAVFFESSSPQRLLNSMSDRLRAAGPQPTTPTPAPQTQPSTPAPTPSAPAPAPTPAFPAFPTKPAWCTYCSWCSFC</sequence>
<dbReference type="PROSITE" id="PS51892">
    <property type="entry name" value="SUBTILASE"/>
    <property type="match status" value="1"/>
</dbReference>
<dbReference type="PROSITE" id="PS51257">
    <property type="entry name" value="PROKAR_LIPOPROTEIN"/>
    <property type="match status" value="1"/>
</dbReference>
<feature type="active site" description="Charge relay system" evidence="5">
    <location>
        <position position="606"/>
    </location>
</feature>
<name>A0ABY8UM07_TETOB</name>
<evidence type="ECO:0000313" key="9">
    <source>
        <dbReference type="EMBL" id="WIA22569.1"/>
    </source>
</evidence>
<dbReference type="CDD" id="cd04077">
    <property type="entry name" value="Peptidases_S8_PCSK9_ProteinaseK_like"/>
    <property type="match status" value="1"/>
</dbReference>
<reference evidence="9 10" key="1">
    <citation type="submission" date="2023-05" db="EMBL/GenBank/DDBJ databases">
        <title>A 100% complete, gapless, phased diploid assembly of the Scenedesmus obliquus UTEX 3031 genome.</title>
        <authorList>
            <person name="Biondi T.C."/>
            <person name="Hanschen E.R."/>
            <person name="Kwon T."/>
            <person name="Eng W."/>
            <person name="Kruse C.P.S."/>
            <person name="Koehler S.I."/>
            <person name="Kunde Y."/>
            <person name="Gleasner C.D."/>
            <person name="You Mak K.T."/>
            <person name="Polle J."/>
            <person name="Hovde B.T."/>
            <person name="Starkenburg S.R."/>
        </authorList>
    </citation>
    <scope>NUCLEOTIDE SEQUENCE [LARGE SCALE GENOMIC DNA]</scope>
    <source>
        <strain evidence="9 10">DOE0152z</strain>
    </source>
</reference>
<evidence type="ECO:0000256" key="3">
    <source>
        <dbReference type="ARBA" id="ARBA00022801"/>
    </source>
</evidence>
<dbReference type="SUPFAM" id="SSF49785">
    <property type="entry name" value="Galactose-binding domain-like"/>
    <property type="match status" value="1"/>
</dbReference>
<feature type="domain" description="Peptidase S8/S53" evidence="8">
    <location>
        <begin position="408"/>
        <end position="641"/>
    </location>
</feature>
<dbReference type="InterPro" id="IPR023827">
    <property type="entry name" value="Peptidase_S8_Asp-AS"/>
</dbReference>
<dbReference type="InterPro" id="IPR015500">
    <property type="entry name" value="Peptidase_S8_subtilisin-rel"/>
</dbReference>
<evidence type="ECO:0000259" key="8">
    <source>
        <dbReference type="Pfam" id="PF00082"/>
    </source>
</evidence>
<protein>
    <recommendedName>
        <fullName evidence="8">Peptidase S8/S53 domain-containing protein</fullName>
    </recommendedName>
</protein>
<feature type="region of interest" description="Disordered" evidence="6">
    <location>
        <begin position="660"/>
        <end position="694"/>
    </location>
</feature>
<keyword evidence="3 5" id="KW-0378">Hydrolase</keyword>
<organism evidence="9 10">
    <name type="scientific">Tetradesmus obliquus</name>
    <name type="common">Green alga</name>
    <name type="synonym">Acutodesmus obliquus</name>
    <dbReference type="NCBI Taxonomy" id="3088"/>
    <lineage>
        <taxon>Eukaryota</taxon>
        <taxon>Viridiplantae</taxon>
        <taxon>Chlorophyta</taxon>
        <taxon>core chlorophytes</taxon>
        <taxon>Chlorophyceae</taxon>
        <taxon>CS clade</taxon>
        <taxon>Sphaeropleales</taxon>
        <taxon>Scenedesmaceae</taxon>
        <taxon>Tetradesmus</taxon>
    </lineage>
</organism>
<dbReference type="InterPro" id="IPR036852">
    <property type="entry name" value="Peptidase_S8/S53_dom_sf"/>
</dbReference>
<dbReference type="SUPFAM" id="SSF52743">
    <property type="entry name" value="Subtilisin-like"/>
    <property type="match status" value="1"/>
</dbReference>
<dbReference type="InterPro" id="IPR008979">
    <property type="entry name" value="Galactose-bd-like_sf"/>
</dbReference>
<dbReference type="PANTHER" id="PTHR43806:SF11">
    <property type="entry name" value="CEREVISIN-RELATED"/>
    <property type="match status" value="1"/>
</dbReference>
<dbReference type="Pfam" id="PF00082">
    <property type="entry name" value="Peptidase_S8"/>
    <property type="match status" value="1"/>
</dbReference>
<evidence type="ECO:0000256" key="7">
    <source>
        <dbReference type="SAM" id="SignalP"/>
    </source>
</evidence>
<feature type="signal peptide" evidence="7">
    <location>
        <begin position="1"/>
        <end position="25"/>
    </location>
</feature>
<keyword evidence="4 5" id="KW-0720">Serine protease</keyword>
<gene>
    <name evidence="9" type="ORF">OEZ85_001002</name>
</gene>
<dbReference type="InterPro" id="IPR034193">
    <property type="entry name" value="PCSK9_ProteinaseK-like"/>
</dbReference>
<dbReference type="PANTHER" id="PTHR43806">
    <property type="entry name" value="PEPTIDASE S8"/>
    <property type="match status" value="1"/>
</dbReference>
<dbReference type="InterPro" id="IPR010916">
    <property type="entry name" value="TonB_box_CS"/>
</dbReference>
<keyword evidence="7" id="KW-0732">Signal</keyword>
<feature type="compositionally biased region" description="Pro residues" evidence="6">
    <location>
        <begin position="667"/>
        <end position="694"/>
    </location>
</feature>
<feature type="active site" description="Charge relay system" evidence="5">
    <location>
        <position position="448"/>
    </location>
</feature>
<dbReference type="InterPro" id="IPR050131">
    <property type="entry name" value="Peptidase_S8_subtilisin-like"/>
</dbReference>
<accession>A0ABY8UM07</accession>
<dbReference type="EMBL" id="CP126222">
    <property type="protein sequence ID" value="WIA22569.1"/>
    <property type="molecule type" value="Genomic_DNA"/>
</dbReference>
<dbReference type="Proteomes" id="UP001244341">
    <property type="component" value="Chromosome 15b"/>
</dbReference>
<evidence type="ECO:0000256" key="6">
    <source>
        <dbReference type="SAM" id="MobiDB-lite"/>
    </source>
</evidence>